<name>A0A9I9ELM2_CUCME</name>
<dbReference type="Gramene" id="MELO3C035464.2.1">
    <property type="protein sequence ID" value="MELO3C035464.2.1"/>
    <property type="gene ID" value="MELO3C035464.2"/>
</dbReference>
<protein>
    <submittedName>
        <fullName evidence="1">Uncharacterized protein</fullName>
    </submittedName>
</protein>
<dbReference type="AlphaFoldDB" id="A0A9I9ELM2"/>
<dbReference type="EnsemblPlants" id="MELO3C035464.2.1">
    <property type="protein sequence ID" value="MELO3C035464.2.1"/>
    <property type="gene ID" value="MELO3C035464.2"/>
</dbReference>
<accession>A0A9I9ELM2</accession>
<sequence length="50" mass="5311">MDGATSSTRIRDCDGGDWVRGDTMTAVGASRTNTGWSRYSLLASDPNVAM</sequence>
<organism evidence="1">
    <name type="scientific">Cucumis melo</name>
    <name type="common">Muskmelon</name>
    <dbReference type="NCBI Taxonomy" id="3656"/>
    <lineage>
        <taxon>Eukaryota</taxon>
        <taxon>Viridiplantae</taxon>
        <taxon>Streptophyta</taxon>
        <taxon>Embryophyta</taxon>
        <taxon>Tracheophyta</taxon>
        <taxon>Spermatophyta</taxon>
        <taxon>Magnoliopsida</taxon>
        <taxon>eudicotyledons</taxon>
        <taxon>Gunneridae</taxon>
        <taxon>Pentapetalae</taxon>
        <taxon>rosids</taxon>
        <taxon>fabids</taxon>
        <taxon>Cucurbitales</taxon>
        <taxon>Cucurbitaceae</taxon>
        <taxon>Benincaseae</taxon>
        <taxon>Cucumis</taxon>
    </lineage>
</organism>
<evidence type="ECO:0000313" key="1">
    <source>
        <dbReference type="EnsemblPlants" id="MELO3C035464.2.1"/>
    </source>
</evidence>
<reference evidence="1" key="1">
    <citation type="submission" date="2023-03" db="UniProtKB">
        <authorList>
            <consortium name="EnsemblPlants"/>
        </authorList>
    </citation>
    <scope>IDENTIFICATION</scope>
</reference>
<proteinExistence type="predicted"/>